<gene>
    <name evidence="5" type="ORF">GCM10007874_12070</name>
</gene>
<feature type="signal peptide" evidence="3">
    <location>
        <begin position="1"/>
        <end position="30"/>
    </location>
</feature>
<comment type="caution">
    <text evidence="5">The sequence shown here is derived from an EMBL/GenBank/DDBJ whole genome shotgun (WGS) entry which is preliminary data.</text>
</comment>
<dbReference type="Gene3D" id="2.60.450.10">
    <property type="entry name" value="Lipopolysaccharide (LPS) transport protein A like domain"/>
    <property type="match status" value="1"/>
</dbReference>
<organism evidence="5 6">
    <name type="scientific">Labrys miyagiensis</name>
    <dbReference type="NCBI Taxonomy" id="346912"/>
    <lineage>
        <taxon>Bacteria</taxon>
        <taxon>Pseudomonadati</taxon>
        <taxon>Pseudomonadota</taxon>
        <taxon>Alphaproteobacteria</taxon>
        <taxon>Hyphomicrobiales</taxon>
        <taxon>Xanthobacteraceae</taxon>
        <taxon>Labrys</taxon>
    </lineage>
</organism>
<sequence length="254" mass="25634">MAQRDMWFRRRGPALILPLTLLLGAAVVPAAGADANKPSTPFEGFSSKSDKPVNITADQLEMHNDEQKAIFTGNVVATQGDSVLNSDELTVFYEAANPPNGGPPAPKAAGQAQAAPVSAGGQAQAAPVSADNVQAAASTGQAQAPAGNAADNATAGAAGDDSSRGPVAGGNKVKRLLAKGHVVVTSKDQKATGDDGDLDMETNIATMTGQEVLMSQGCNVLKGKKLVVNTETGLSNVTGDTTGHFISGGDPTKC</sequence>
<evidence type="ECO:0000256" key="2">
    <source>
        <dbReference type="SAM" id="MobiDB-lite"/>
    </source>
</evidence>
<feature type="domain" description="Organic solvent tolerance-like N-terminal" evidence="4">
    <location>
        <begin position="54"/>
        <end position="233"/>
    </location>
</feature>
<evidence type="ECO:0000313" key="6">
    <source>
        <dbReference type="Proteomes" id="UP001156882"/>
    </source>
</evidence>
<feature type="chain" id="PRO_5045474216" description="Organic solvent tolerance-like N-terminal domain-containing protein" evidence="3">
    <location>
        <begin position="31"/>
        <end position="254"/>
    </location>
</feature>
<proteinExistence type="predicted"/>
<dbReference type="InterPro" id="IPR005653">
    <property type="entry name" value="OstA-like_N"/>
</dbReference>
<evidence type="ECO:0000313" key="5">
    <source>
        <dbReference type="EMBL" id="GLS18191.1"/>
    </source>
</evidence>
<evidence type="ECO:0000256" key="3">
    <source>
        <dbReference type="SAM" id="SignalP"/>
    </source>
</evidence>
<reference evidence="6" key="1">
    <citation type="journal article" date="2019" name="Int. J. Syst. Evol. Microbiol.">
        <title>The Global Catalogue of Microorganisms (GCM) 10K type strain sequencing project: providing services to taxonomists for standard genome sequencing and annotation.</title>
        <authorList>
            <consortium name="The Broad Institute Genomics Platform"/>
            <consortium name="The Broad Institute Genome Sequencing Center for Infectious Disease"/>
            <person name="Wu L."/>
            <person name="Ma J."/>
        </authorList>
    </citation>
    <scope>NUCLEOTIDE SEQUENCE [LARGE SCALE GENOMIC DNA]</scope>
    <source>
        <strain evidence="6">NBRC 101365</strain>
    </source>
</reference>
<dbReference type="PANTHER" id="PTHR36504">
    <property type="entry name" value="LIPOPOLYSACCHARIDE EXPORT SYSTEM PROTEIN LPTA"/>
    <property type="match status" value="1"/>
</dbReference>
<dbReference type="RefSeq" id="WP_284311006.1">
    <property type="nucleotide sequence ID" value="NZ_BSPC01000009.1"/>
</dbReference>
<dbReference type="PANTHER" id="PTHR36504:SF1">
    <property type="entry name" value="LIPOPOLYSACCHARIDE EXPORT SYSTEM PROTEIN LPTA"/>
    <property type="match status" value="1"/>
</dbReference>
<accession>A0ABQ6CCT6</accession>
<feature type="compositionally biased region" description="Low complexity" evidence="2">
    <location>
        <begin position="107"/>
        <end position="160"/>
    </location>
</feature>
<keyword evidence="1 3" id="KW-0732">Signal</keyword>
<dbReference type="EMBL" id="BSPC01000009">
    <property type="protein sequence ID" value="GLS18191.1"/>
    <property type="molecule type" value="Genomic_DNA"/>
</dbReference>
<protein>
    <recommendedName>
        <fullName evidence="4">Organic solvent tolerance-like N-terminal domain-containing protein</fullName>
    </recommendedName>
</protein>
<name>A0ABQ6CCT6_9HYPH</name>
<evidence type="ECO:0000259" key="4">
    <source>
        <dbReference type="Pfam" id="PF03968"/>
    </source>
</evidence>
<keyword evidence="6" id="KW-1185">Reference proteome</keyword>
<dbReference type="InterPro" id="IPR052037">
    <property type="entry name" value="LPS_export_LptA"/>
</dbReference>
<evidence type="ECO:0000256" key="1">
    <source>
        <dbReference type="ARBA" id="ARBA00022729"/>
    </source>
</evidence>
<feature type="region of interest" description="Disordered" evidence="2">
    <location>
        <begin position="94"/>
        <end position="170"/>
    </location>
</feature>
<dbReference type="Proteomes" id="UP001156882">
    <property type="component" value="Unassembled WGS sequence"/>
</dbReference>
<dbReference type="Pfam" id="PF03968">
    <property type="entry name" value="LptD_N"/>
    <property type="match status" value="1"/>
</dbReference>